<protein>
    <submittedName>
        <fullName evidence="1">Uncharacterized protein</fullName>
    </submittedName>
</protein>
<gene>
    <name evidence="1" type="ORF">PTE_00168</name>
</gene>
<sequence length="138" mass="16905">MRTLFFFVFFFFVLIFWGWWFLSMPNVFYSEKDFFKYNLLTYNEIRNSPRVSENYVFEYSPNDETSPQRSTIYFCDLKDINSSYNELVHYINENGFFISRNNSLLYKDSSKDDVYFILDKVIFNKKECLELIFSKEIK</sequence>
<name>W3VD71_9GAMM</name>
<organism evidence="1 2">
    <name type="scientific">Photorhabdus khanii NC19</name>
    <dbReference type="NCBI Taxonomy" id="1004151"/>
    <lineage>
        <taxon>Bacteria</taxon>
        <taxon>Pseudomonadati</taxon>
        <taxon>Pseudomonadota</taxon>
        <taxon>Gammaproteobacteria</taxon>
        <taxon>Enterobacterales</taxon>
        <taxon>Morganellaceae</taxon>
        <taxon>Photorhabdus</taxon>
    </lineage>
</organism>
<comment type="caution">
    <text evidence="1">The sequence shown here is derived from an EMBL/GenBank/DDBJ whole genome shotgun (WGS) entry which is preliminary data.</text>
</comment>
<keyword evidence="2" id="KW-1185">Reference proteome</keyword>
<dbReference type="Proteomes" id="UP000018957">
    <property type="component" value="Unassembled WGS sequence"/>
</dbReference>
<reference evidence="1 2" key="1">
    <citation type="submission" date="2013-11" db="EMBL/GenBank/DDBJ databases">
        <title>Elucidation of the Photorhabdus temperata genome and generation of transposon mutant library to identify motility mutants.</title>
        <authorList>
            <person name="Hurst S.G.IV."/>
            <person name="Micheals B."/>
            <person name="Abebe-Akele F."/>
            <person name="Rowedder H."/>
            <person name="Bullock H."/>
            <person name="Jackobeck R."/>
            <person name="Janicki E."/>
            <person name="Tisa L.S."/>
        </authorList>
    </citation>
    <scope>NUCLEOTIDE SEQUENCE [LARGE SCALE GENOMIC DNA]</scope>
    <source>
        <strain evidence="1 2">NC19</strain>
    </source>
</reference>
<accession>W3VD71</accession>
<dbReference type="PATRIC" id="fig|1004151.3.peg.229"/>
<proteinExistence type="predicted"/>
<dbReference type="EMBL" id="AYSJ01000002">
    <property type="protein sequence ID" value="ETS33020.1"/>
    <property type="molecule type" value="Genomic_DNA"/>
</dbReference>
<evidence type="ECO:0000313" key="2">
    <source>
        <dbReference type="Proteomes" id="UP000018957"/>
    </source>
</evidence>
<evidence type="ECO:0000313" key="1">
    <source>
        <dbReference type="EMBL" id="ETS33020.1"/>
    </source>
</evidence>
<dbReference type="AlphaFoldDB" id="W3VD71"/>